<evidence type="ECO:0000256" key="1">
    <source>
        <dbReference type="SAM" id="SignalP"/>
    </source>
</evidence>
<comment type="caution">
    <text evidence="2">The sequence shown here is derived from an EMBL/GenBank/DDBJ whole genome shotgun (WGS) entry which is preliminary data.</text>
</comment>
<accession>A0A418WZD1</accession>
<keyword evidence="3" id="KW-1185">Reference proteome</keyword>
<evidence type="ECO:0008006" key="4">
    <source>
        <dbReference type="Google" id="ProtNLM"/>
    </source>
</evidence>
<evidence type="ECO:0000313" key="2">
    <source>
        <dbReference type="EMBL" id="RJG05443.1"/>
    </source>
</evidence>
<dbReference type="OrthoDB" id="8592387at2"/>
<name>A0A418WZD1_9BURK</name>
<organism evidence="2 3">
    <name type="scientific">Noviherbaspirillum cavernae</name>
    <dbReference type="NCBI Taxonomy" id="2320862"/>
    <lineage>
        <taxon>Bacteria</taxon>
        <taxon>Pseudomonadati</taxon>
        <taxon>Pseudomonadota</taxon>
        <taxon>Betaproteobacteria</taxon>
        <taxon>Burkholderiales</taxon>
        <taxon>Oxalobacteraceae</taxon>
        <taxon>Noviherbaspirillum</taxon>
    </lineage>
</organism>
<sequence length="144" mass="15147">MKLFKHASVTVAVLAMSLTNIAAAADDHKGHNHDDKKGAEHAHDAKSVYGGVVSVVKDVNYELVTKPDTITLYVTDHGKPVDTKGASANLTILSSAEKSDVKLEPAGENKLQAKGSFKVQAGTKVAGNVKIGNQPAQSVKFSIK</sequence>
<proteinExistence type="predicted"/>
<feature type="chain" id="PRO_5019453271" description="Copper chaperone PCu(A)C" evidence="1">
    <location>
        <begin position="25"/>
        <end position="144"/>
    </location>
</feature>
<dbReference type="RefSeq" id="WP_119737144.1">
    <property type="nucleotide sequence ID" value="NZ_QYUN01000002.1"/>
</dbReference>
<keyword evidence="1" id="KW-0732">Signal</keyword>
<reference evidence="2 3" key="1">
    <citation type="submission" date="2018-09" db="EMBL/GenBank/DDBJ databases">
        <authorList>
            <person name="Zhu H."/>
        </authorList>
    </citation>
    <scope>NUCLEOTIDE SEQUENCE [LARGE SCALE GENOMIC DNA]</scope>
    <source>
        <strain evidence="2 3">K2R10-39</strain>
    </source>
</reference>
<dbReference type="AlphaFoldDB" id="A0A418WZD1"/>
<dbReference type="Proteomes" id="UP000285190">
    <property type="component" value="Unassembled WGS sequence"/>
</dbReference>
<feature type="signal peptide" evidence="1">
    <location>
        <begin position="1"/>
        <end position="24"/>
    </location>
</feature>
<gene>
    <name evidence="2" type="ORF">D3870_04870</name>
</gene>
<evidence type="ECO:0000313" key="3">
    <source>
        <dbReference type="Proteomes" id="UP000285190"/>
    </source>
</evidence>
<dbReference type="EMBL" id="QYUN01000002">
    <property type="protein sequence ID" value="RJG05443.1"/>
    <property type="molecule type" value="Genomic_DNA"/>
</dbReference>
<protein>
    <recommendedName>
        <fullName evidence="4">Copper chaperone PCu(A)C</fullName>
    </recommendedName>
</protein>